<name>A0AC34FHI8_9BILA</name>
<evidence type="ECO:0000313" key="1">
    <source>
        <dbReference type="Proteomes" id="UP000887579"/>
    </source>
</evidence>
<reference evidence="2" key="1">
    <citation type="submission" date="2022-11" db="UniProtKB">
        <authorList>
            <consortium name="WormBaseParasite"/>
        </authorList>
    </citation>
    <scope>IDENTIFICATION</scope>
</reference>
<dbReference type="Proteomes" id="UP000887579">
    <property type="component" value="Unplaced"/>
</dbReference>
<accession>A0AC34FHI8</accession>
<evidence type="ECO:0000313" key="2">
    <source>
        <dbReference type="WBParaSite" id="ES5_v2.g16646.t1"/>
    </source>
</evidence>
<sequence>MNECECFDGFEGIKCDRKITKSIITTALPEISTKVFTTPDTNTVTPNNYVQNKKVTKNPVTPTTNIPKTLITVAPKITDNLNLFTTTLLPLNISSATVISNSTFLTPYANSIPISPLNVTTTVIPTTLKPTKLSTIIVNTFNSITTATVPSTITTAKIITKCPYFDYCKKVAKNGFCDLRCNIEECNLDSGDCIDNNIPVDKNDEIDKIVEKCPEMCIHQLGNGLSTRKTTNLEGVEVYFDVDFSQCKSGEVKCRFQNAKDVESYINTAPVYEVTSELGAPIYEARVIYPEEKSNNEIGYIFVIFLCSFAGVVISSVGVLEVRKRKNTFSYPQYEDSQDSNKRRRYETFDDLYKMMRTGKSSEVHLLETLKRIYNSQRSLDWKTERNETLLHWAIRFNTLIGVNLTPLKLCAESDDLLPFLQLLCAHESINIRSVGFVKSRKCWRQNVLHHAAGHGSVEAIKYLLKLDSKKLKTGFIRVLDENGRTPLVYAIESKQWEAAKVLIKNMIKVDLETGISALVVAKKCGNDEIYQLINSKIPKVNTPPPPPAPKKDKNETPSFLDYLGLPSTPSTTTMMPPPQH</sequence>
<protein>
    <submittedName>
        <fullName evidence="2">EGF-like domain-containing protein</fullName>
    </submittedName>
</protein>
<dbReference type="WBParaSite" id="ES5_v2.g16646.t1">
    <property type="protein sequence ID" value="ES5_v2.g16646.t1"/>
    <property type="gene ID" value="ES5_v2.g16646"/>
</dbReference>
<proteinExistence type="predicted"/>
<organism evidence="1 2">
    <name type="scientific">Panagrolaimus sp. ES5</name>
    <dbReference type="NCBI Taxonomy" id="591445"/>
    <lineage>
        <taxon>Eukaryota</taxon>
        <taxon>Metazoa</taxon>
        <taxon>Ecdysozoa</taxon>
        <taxon>Nematoda</taxon>
        <taxon>Chromadorea</taxon>
        <taxon>Rhabditida</taxon>
        <taxon>Tylenchina</taxon>
        <taxon>Panagrolaimomorpha</taxon>
        <taxon>Panagrolaimoidea</taxon>
        <taxon>Panagrolaimidae</taxon>
        <taxon>Panagrolaimus</taxon>
    </lineage>
</organism>